<organism evidence="1 4">
    <name type="scientific">Paraburkholderia bryophila</name>
    <dbReference type="NCBI Taxonomy" id="420952"/>
    <lineage>
        <taxon>Bacteria</taxon>
        <taxon>Pseudomonadati</taxon>
        <taxon>Pseudomonadota</taxon>
        <taxon>Betaproteobacteria</taxon>
        <taxon>Burkholderiales</taxon>
        <taxon>Burkholderiaceae</taxon>
        <taxon>Paraburkholderia</taxon>
    </lineage>
</organism>
<name>A0A7Y9W998_9BURK</name>
<dbReference type="Proteomes" id="UP000540929">
    <property type="component" value="Unassembled WGS sequence"/>
</dbReference>
<protein>
    <submittedName>
        <fullName evidence="1">Uncharacterized protein</fullName>
    </submittedName>
</protein>
<dbReference type="AlphaFoldDB" id="A0A7Y9W998"/>
<gene>
    <name evidence="2" type="ORF">GGD40_004563</name>
    <name evidence="1" type="ORF">GGD41_003802</name>
</gene>
<comment type="caution">
    <text evidence="1">The sequence shown here is derived from an EMBL/GenBank/DDBJ whole genome shotgun (WGS) entry which is preliminary data.</text>
</comment>
<evidence type="ECO:0000313" key="1">
    <source>
        <dbReference type="EMBL" id="NYH16574.1"/>
    </source>
</evidence>
<dbReference type="EMBL" id="JACCAS010000002">
    <property type="protein sequence ID" value="NYH24992.1"/>
    <property type="molecule type" value="Genomic_DNA"/>
</dbReference>
<evidence type="ECO:0000313" key="2">
    <source>
        <dbReference type="EMBL" id="NYH24992.1"/>
    </source>
</evidence>
<proteinExistence type="predicted"/>
<accession>A0A7Y9W998</accession>
<dbReference type="Proteomes" id="UP000572540">
    <property type="component" value="Unassembled WGS sequence"/>
</dbReference>
<dbReference type="EMBL" id="JACCAU010000001">
    <property type="protein sequence ID" value="NYH16574.1"/>
    <property type="molecule type" value="Genomic_DNA"/>
</dbReference>
<sequence>MLGVCGTVTTLAHGSAYDEVRFPPERVQLATALRGTRVSAEALTLVKRNFVAWDQSKR</sequence>
<evidence type="ECO:0000313" key="4">
    <source>
        <dbReference type="Proteomes" id="UP000572540"/>
    </source>
</evidence>
<evidence type="ECO:0000313" key="3">
    <source>
        <dbReference type="Proteomes" id="UP000540929"/>
    </source>
</evidence>
<keyword evidence="3" id="KW-1185">Reference proteome</keyword>
<reference evidence="3 4" key="1">
    <citation type="submission" date="2020-07" db="EMBL/GenBank/DDBJ databases">
        <title>Exploring microbial biodiversity for novel pathways involved in the catabolism of aromatic compounds derived from lignin.</title>
        <authorList>
            <person name="Elkins J."/>
        </authorList>
    </citation>
    <scope>NUCLEOTIDE SEQUENCE [LARGE SCALE GENOMIC DNA]</scope>
    <source>
        <strain evidence="1 4">H2C3B</strain>
        <strain evidence="2 3">H2C3C</strain>
    </source>
</reference>